<dbReference type="KEGG" id="ahu:A6A40_23830"/>
<dbReference type="OrthoDB" id="9811425at2"/>
<dbReference type="AlphaFoldDB" id="A0A2R4VUU3"/>
<evidence type="ECO:0000256" key="2">
    <source>
        <dbReference type="ARBA" id="ARBA00007637"/>
    </source>
</evidence>
<organism evidence="4 5">
    <name type="scientific">Azospirillum humicireducens</name>
    <dbReference type="NCBI Taxonomy" id="1226968"/>
    <lineage>
        <taxon>Bacteria</taxon>
        <taxon>Pseudomonadati</taxon>
        <taxon>Pseudomonadota</taxon>
        <taxon>Alphaproteobacteria</taxon>
        <taxon>Rhodospirillales</taxon>
        <taxon>Azospirillaceae</taxon>
        <taxon>Azospirillum</taxon>
    </lineage>
</organism>
<evidence type="ECO:0000256" key="1">
    <source>
        <dbReference type="ARBA" id="ARBA00005125"/>
    </source>
</evidence>
<proteinExistence type="inferred from homology"/>
<evidence type="ECO:0000313" key="5">
    <source>
        <dbReference type="Proteomes" id="UP000077405"/>
    </source>
</evidence>
<dbReference type="InterPro" id="IPR036291">
    <property type="entry name" value="NAD(P)-bd_dom_sf"/>
</dbReference>
<dbReference type="Gene3D" id="3.40.50.720">
    <property type="entry name" value="NAD(P)-binding Rossmann-like Domain"/>
    <property type="match status" value="1"/>
</dbReference>
<dbReference type="EMBL" id="CP028905">
    <property type="protein sequence ID" value="AWB08209.1"/>
    <property type="molecule type" value="Genomic_DNA"/>
</dbReference>
<feature type="domain" description="NAD-dependent epimerase/dehydratase" evidence="3">
    <location>
        <begin position="4"/>
        <end position="223"/>
    </location>
</feature>
<evidence type="ECO:0000313" key="4">
    <source>
        <dbReference type="EMBL" id="AWB08209.1"/>
    </source>
</evidence>
<evidence type="ECO:0000259" key="3">
    <source>
        <dbReference type="Pfam" id="PF01370"/>
    </source>
</evidence>
<dbReference type="PANTHER" id="PTHR43000">
    <property type="entry name" value="DTDP-D-GLUCOSE 4,6-DEHYDRATASE-RELATED"/>
    <property type="match status" value="1"/>
</dbReference>
<keyword evidence="4" id="KW-0614">Plasmid</keyword>
<sequence length="310" mass="33905">MRLLITGGAGCLGSNIAEHALAQGAAVLVLDNYATSFRGGLPPHPNLREVEGSILDGCLLARLFDEFAPTHVVHAAASYQDPNDWVGDLRTNAEGTARVMAECDRLGVRRLIYLQTALCYGQPLRTPIPVDHPLAPITSYSISKTAGEQMLPLGRTPWVSLRLANIYGPRNYTGPIPIFFKRLREGKRCFATDARRDFLHMDDFLDLLDRVLDEGGAQGVFNVSSGADVSIADLFDAMVVAMGITLDEPVEVRPPAADDLATLLLDPSLTERTFGWRARIGLKEGLRRQVAWFDRHGVEATFTHLTAARG</sequence>
<comment type="pathway">
    <text evidence="1">Bacterial outer membrane biogenesis; LPS O-antigen biosynthesis.</text>
</comment>
<dbReference type="Pfam" id="PF01370">
    <property type="entry name" value="Epimerase"/>
    <property type="match status" value="1"/>
</dbReference>
<comment type="similarity">
    <text evidence="2">Belongs to the NAD(P)-dependent epimerase/dehydratase family.</text>
</comment>
<geneLocation type="plasmid" evidence="4 5">
    <name>pYZ4</name>
</geneLocation>
<keyword evidence="5" id="KW-1185">Reference proteome</keyword>
<reference evidence="4 5" key="1">
    <citation type="submission" date="2018-04" db="EMBL/GenBank/DDBJ databases">
        <title>Complete genome sequence of the nitrogen-fixing bacterium Azospirillum humicireducens type strain SgZ-5.</title>
        <authorList>
            <person name="Yu Z."/>
        </authorList>
    </citation>
    <scope>NUCLEOTIDE SEQUENCE [LARGE SCALE GENOMIC DNA]</scope>
    <source>
        <strain evidence="4 5">SgZ-5</strain>
        <plasmid evidence="4 5">pYZ4</plasmid>
    </source>
</reference>
<dbReference type="SUPFAM" id="SSF51735">
    <property type="entry name" value="NAD(P)-binding Rossmann-fold domains"/>
    <property type="match status" value="1"/>
</dbReference>
<dbReference type="Proteomes" id="UP000077405">
    <property type="component" value="Plasmid pYZ4"/>
</dbReference>
<accession>A0A2R4VUU3</accession>
<name>A0A2R4VUU3_9PROT</name>
<dbReference type="InterPro" id="IPR001509">
    <property type="entry name" value="Epimerase_deHydtase"/>
</dbReference>
<gene>
    <name evidence="4" type="ORF">A6A40_23830</name>
</gene>
<protein>
    <submittedName>
        <fullName evidence="4">Nucleotide sugar epimerase</fullName>
    </submittedName>
</protein>